<reference evidence="1 2" key="1">
    <citation type="journal article" date="2017" name="Curr. Biol.">
        <title>The Evolution of Venom by Co-option of Single-Copy Genes.</title>
        <authorList>
            <person name="Martinson E.O."/>
            <person name="Mrinalini"/>
            <person name="Kelkar Y.D."/>
            <person name="Chang C.H."/>
            <person name="Werren J.H."/>
        </authorList>
    </citation>
    <scope>NUCLEOTIDE SEQUENCE [LARGE SCALE GENOMIC DNA]</scope>
    <source>
        <strain evidence="1 2">Alberta</strain>
        <tissue evidence="1">Whole body</tissue>
    </source>
</reference>
<dbReference type="Proteomes" id="UP000215335">
    <property type="component" value="Unassembled WGS sequence"/>
</dbReference>
<name>A0A232ELM2_9HYME</name>
<accession>A0A232ELM2</accession>
<evidence type="ECO:0000313" key="1">
    <source>
        <dbReference type="EMBL" id="OXU19256.1"/>
    </source>
</evidence>
<keyword evidence="2" id="KW-1185">Reference proteome</keyword>
<sequence length="69" mass="7575">MFNKTGWVDNGGATIGNTSLTQPLILQILFQIINRIPGRGEFAGGIDSEALDFFQLEDFINCDSEQPAK</sequence>
<comment type="caution">
    <text evidence="1">The sequence shown here is derived from an EMBL/GenBank/DDBJ whole genome shotgun (WGS) entry which is preliminary data.</text>
</comment>
<dbReference type="EMBL" id="NNAY01003526">
    <property type="protein sequence ID" value="OXU19256.1"/>
    <property type="molecule type" value="Genomic_DNA"/>
</dbReference>
<organism evidence="1 2">
    <name type="scientific">Trichomalopsis sarcophagae</name>
    <dbReference type="NCBI Taxonomy" id="543379"/>
    <lineage>
        <taxon>Eukaryota</taxon>
        <taxon>Metazoa</taxon>
        <taxon>Ecdysozoa</taxon>
        <taxon>Arthropoda</taxon>
        <taxon>Hexapoda</taxon>
        <taxon>Insecta</taxon>
        <taxon>Pterygota</taxon>
        <taxon>Neoptera</taxon>
        <taxon>Endopterygota</taxon>
        <taxon>Hymenoptera</taxon>
        <taxon>Apocrita</taxon>
        <taxon>Proctotrupomorpha</taxon>
        <taxon>Chalcidoidea</taxon>
        <taxon>Pteromalidae</taxon>
        <taxon>Pteromalinae</taxon>
        <taxon>Trichomalopsis</taxon>
    </lineage>
</organism>
<protein>
    <submittedName>
        <fullName evidence="1">Uncharacterized protein</fullName>
    </submittedName>
</protein>
<evidence type="ECO:0000313" key="2">
    <source>
        <dbReference type="Proteomes" id="UP000215335"/>
    </source>
</evidence>
<gene>
    <name evidence="1" type="ORF">TSAR_009415</name>
</gene>
<proteinExistence type="predicted"/>
<feature type="non-terminal residue" evidence="1">
    <location>
        <position position="69"/>
    </location>
</feature>
<dbReference type="AlphaFoldDB" id="A0A232ELM2"/>